<sequence length="60" mass="7019">AVIYRGRWKITDRLLKFNCEKLERGEELNHAAHAAKQDGLGIDDPEQAVQKKDEDQDWLR</sequence>
<dbReference type="Proteomes" id="UP001642464">
    <property type="component" value="Unassembled WGS sequence"/>
</dbReference>
<dbReference type="EMBL" id="CAXAMM010000925">
    <property type="protein sequence ID" value="CAK8989612.1"/>
    <property type="molecule type" value="Genomic_DNA"/>
</dbReference>
<organism evidence="2 3">
    <name type="scientific">Durusdinium trenchii</name>
    <dbReference type="NCBI Taxonomy" id="1381693"/>
    <lineage>
        <taxon>Eukaryota</taxon>
        <taxon>Sar</taxon>
        <taxon>Alveolata</taxon>
        <taxon>Dinophyceae</taxon>
        <taxon>Suessiales</taxon>
        <taxon>Symbiodiniaceae</taxon>
        <taxon>Durusdinium</taxon>
    </lineage>
</organism>
<evidence type="ECO:0000313" key="2">
    <source>
        <dbReference type="EMBL" id="CAK8989612.1"/>
    </source>
</evidence>
<feature type="compositionally biased region" description="Basic and acidic residues" evidence="1">
    <location>
        <begin position="49"/>
        <end position="60"/>
    </location>
</feature>
<name>A0ABP0HIF4_9DINO</name>
<keyword evidence="3" id="KW-1185">Reference proteome</keyword>
<comment type="caution">
    <text evidence="2">The sequence shown here is derived from an EMBL/GenBank/DDBJ whole genome shotgun (WGS) entry which is preliminary data.</text>
</comment>
<gene>
    <name evidence="2" type="ORF">SCF082_LOCUS1882</name>
</gene>
<feature type="region of interest" description="Disordered" evidence="1">
    <location>
        <begin position="33"/>
        <end position="60"/>
    </location>
</feature>
<accession>A0ABP0HIF4</accession>
<feature type="non-terminal residue" evidence="2">
    <location>
        <position position="1"/>
    </location>
</feature>
<evidence type="ECO:0000313" key="3">
    <source>
        <dbReference type="Proteomes" id="UP001642464"/>
    </source>
</evidence>
<reference evidence="2 3" key="1">
    <citation type="submission" date="2024-02" db="EMBL/GenBank/DDBJ databases">
        <authorList>
            <person name="Chen Y."/>
            <person name="Shah S."/>
            <person name="Dougan E. K."/>
            <person name="Thang M."/>
            <person name="Chan C."/>
        </authorList>
    </citation>
    <scope>NUCLEOTIDE SEQUENCE [LARGE SCALE GENOMIC DNA]</scope>
</reference>
<proteinExistence type="predicted"/>
<evidence type="ECO:0000256" key="1">
    <source>
        <dbReference type="SAM" id="MobiDB-lite"/>
    </source>
</evidence>
<protein>
    <submittedName>
        <fullName evidence="2">Uncharacterized protein</fullName>
    </submittedName>
</protein>